<protein>
    <recommendedName>
        <fullName evidence="3">SMP-30/Gluconolactonase/LRE-like region domain-containing protein</fullName>
    </recommendedName>
</protein>
<dbReference type="InterPro" id="IPR051262">
    <property type="entry name" value="SMP-30/CGR1_Lactonase"/>
</dbReference>
<dbReference type="PANTHER" id="PTHR47572">
    <property type="entry name" value="LIPOPROTEIN-RELATED"/>
    <property type="match status" value="1"/>
</dbReference>
<name>A0A381NNI3_9ZZZZ</name>
<dbReference type="Pfam" id="PF08450">
    <property type="entry name" value="SGL"/>
    <property type="match status" value="1"/>
</dbReference>
<dbReference type="SUPFAM" id="SSF63829">
    <property type="entry name" value="Calcium-dependent phosphotriesterase"/>
    <property type="match status" value="1"/>
</dbReference>
<feature type="domain" description="SMP-30/Gluconolactonase/LRE-like region" evidence="3">
    <location>
        <begin position="78"/>
        <end position="335"/>
    </location>
</feature>
<dbReference type="InterPro" id="IPR011042">
    <property type="entry name" value="6-blade_b-propeller_TolB-like"/>
</dbReference>
<dbReference type="PANTHER" id="PTHR47572:SF4">
    <property type="entry name" value="LACTONASE DRP35"/>
    <property type="match status" value="1"/>
</dbReference>
<dbReference type="EMBL" id="UINC01000484">
    <property type="protein sequence ID" value="SUZ56166.1"/>
    <property type="molecule type" value="Genomic_DNA"/>
</dbReference>
<keyword evidence="1" id="KW-0378">Hydrolase</keyword>
<proteinExistence type="predicted"/>
<evidence type="ECO:0000313" key="4">
    <source>
        <dbReference type="EMBL" id="SUZ56166.1"/>
    </source>
</evidence>
<accession>A0A381NNI3</accession>
<sequence length="352" mass="37139">MTGFRSLVVLSYAALFVACGGEELSAPAEGDGQATAGGEAQPAGSPVGEIQRFDPRVDALIPAGATIEKLADGFNFIEGPVWDRQNSRLLFSDVRGNEIYEWSETTGATTFIDPVFEGDRTGKGSVSSNGLTLDAEGRLIICEHGNRRISRLEADGSRSVVVEDFSGGQLNSPNDAVYASDGSLYFTDPPYGLEGLEESPARELDFNGIYRLSPGGDLELLVRDQTRPNGIALSPDESTLYVANSDAENKVWMAYDLDASGASNGRVFYDVNDQVAAGAADGMKVDLAGNLFATGPGGVWVMAPDGTHLGTIVTGEVTANVAFGDDGRTLYMTASTSLYRVRLSTEGPIPGP</sequence>
<dbReference type="GO" id="GO:0016787">
    <property type="term" value="F:hydrolase activity"/>
    <property type="evidence" value="ECO:0007669"/>
    <property type="project" value="UniProtKB-KW"/>
</dbReference>
<dbReference type="InterPro" id="IPR013658">
    <property type="entry name" value="SGL"/>
</dbReference>
<gene>
    <name evidence="4" type="ORF">METZ01_LOCUS9020</name>
</gene>
<evidence type="ECO:0000256" key="2">
    <source>
        <dbReference type="SAM" id="MobiDB-lite"/>
    </source>
</evidence>
<organism evidence="4">
    <name type="scientific">marine metagenome</name>
    <dbReference type="NCBI Taxonomy" id="408172"/>
    <lineage>
        <taxon>unclassified sequences</taxon>
        <taxon>metagenomes</taxon>
        <taxon>ecological metagenomes</taxon>
    </lineage>
</organism>
<evidence type="ECO:0000259" key="3">
    <source>
        <dbReference type="Pfam" id="PF08450"/>
    </source>
</evidence>
<dbReference type="AlphaFoldDB" id="A0A381NNI3"/>
<reference evidence="4" key="1">
    <citation type="submission" date="2018-05" db="EMBL/GenBank/DDBJ databases">
        <authorList>
            <person name="Lanie J.A."/>
            <person name="Ng W.-L."/>
            <person name="Kazmierczak K.M."/>
            <person name="Andrzejewski T.M."/>
            <person name="Davidsen T.M."/>
            <person name="Wayne K.J."/>
            <person name="Tettelin H."/>
            <person name="Glass J.I."/>
            <person name="Rusch D."/>
            <person name="Podicherti R."/>
            <person name="Tsui H.-C.T."/>
            <person name="Winkler M.E."/>
        </authorList>
    </citation>
    <scope>NUCLEOTIDE SEQUENCE</scope>
</reference>
<dbReference type="Gene3D" id="2.120.10.30">
    <property type="entry name" value="TolB, C-terminal domain"/>
    <property type="match status" value="1"/>
</dbReference>
<evidence type="ECO:0000256" key="1">
    <source>
        <dbReference type="ARBA" id="ARBA00022801"/>
    </source>
</evidence>
<feature type="region of interest" description="Disordered" evidence="2">
    <location>
        <begin position="27"/>
        <end position="49"/>
    </location>
</feature>
<dbReference type="PROSITE" id="PS51257">
    <property type="entry name" value="PROKAR_LIPOPROTEIN"/>
    <property type="match status" value="1"/>
</dbReference>